<dbReference type="AlphaFoldDB" id="W6MAQ8"/>
<keyword evidence="4" id="KW-1185">Reference proteome</keyword>
<feature type="domain" description="GST N-terminal" evidence="1">
    <location>
        <begin position="1"/>
        <end position="80"/>
    </location>
</feature>
<reference evidence="3" key="1">
    <citation type="submission" date="2013-07" db="EMBL/GenBank/DDBJ databases">
        <authorList>
            <person name="McIlroy S."/>
        </authorList>
    </citation>
    <scope>NUCLEOTIDE SEQUENCE [LARGE SCALE GENOMIC DNA]</scope>
    <source>
        <strain evidence="3">Run_A_D11</strain>
    </source>
</reference>
<dbReference type="GO" id="GO:0016740">
    <property type="term" value="F:transferase activity"/>
    <property type="evidence" value="ECO:0007669"/>
    <property type="project" value="UniProtKB-KW"/>
</dbReference>
<dbReference type="PANTHER" id="PTHR44051">
    <property type="entry name" value="GLUTATHIONE S-TRANSFERASE-RELATED"/>
    <property type="match status" value="1"/>
</dbReference>
<reference evidence="3" key="2">
    <citation type="submission" date="2014-03" db="EMBL/GenBank/DDBJ databases">
        <title>Candidatus Competibacter-lineage genomes retrieved from metagenomes reveal functional metabolic diversity.</title>
        <authorList>
            <person name="McIlroy S.J."/>
            <person name="Albertsen M."/>
            <person name="Andresen E.K."/>
            <person name="Saunders A.M."/>
            <person name="Kristiansen R."/>
            <person name="Stokholm-Bjerregaard M."/>
            <person name="Nielsen K.L."/>
            <person name="Nielsen P.H."/>
        </authorList>
    </citation>
    <scope>NUCLEOTIDE SEQUENCE</scope>
    <source>
        <strain evidence="3">Run_A_D11</strain>
    </source>
</reference>
<protein>
    <submittedName>
        <fullName evidence="3">Glutathione S-transferase domain</fullName>
    </submittedName>
</protein>
<evidence type="ECO:0000259" key="2">
    <source>
        <dbReference type="PROSITE" id="PS50405"/>
    </source>
</evidence>
<dbReference type="Gene3D" id="1.20.1050.10">
    <property type="match status" value="1"/>
</dbReference>
<dbReference type="PROSITE" id="PS50405">
    <property type="entry name" value="GST_CTER"/>
    <property type="match status" value="1"/>
</dbReference>
<dbReference type="OrthoDB" id="9810080at2"/>
<evidence type="ECO:0000313" key="4">
    <source>
        <dbReference type="Proteomes" id="UP000035760"/>
    </source>
</evidence>
<comment type="caution">
    <text evidence="3">The sequence shown here is derived from an EMBL/GenBank/DDBJ whole genome shotgun (WGS) entry which is preliminary data.</text>
</comment>
<feature type="domain" description="GST C-terminal" evidence="2">
    <location>
        <begin position="86"/>
        <end position="209"/>
    </location>
</feature>
<name>W6MAQ8_9GAMM</name>
<dbReference type="SUPFAM" id="SSF52833">
    <property type="entry name" value="Thioredoxin-like"/>
    <property type="match status" value="1"/>
</dbReference>
<dbReference type="RefSeq" id="WP_048669915.1">
    <property type="nucleotide sequence ID" value="NZ_CBTJ020000001.1"/>
</dbReference>
<sequence>MLTVYGCANTRSTRVVWALEEANADYQYVPVDVRAGAGNQPDYLALNAAGKVPTLVDSGFILTESAAICTYIADRFADAHLIPAVGTHERATCHQWCYFAMAELEQPLWTMAKHRFALPRAHRVPAILDTARWEFAGAVNILAASLGHRPFILGAQFSVADILIGHTLAWAHAWELPLKDEHVQAYAARLWERPALDRAQRREQAESGLAS</sequence>
<organism evidence="3 4">
    <name type="scientific">Candidatus Competibacter denitrificans Run_A_D11</name>
    <dbReference type="NCBI Taxonomy" id="1400863"/>
    <lineage>
        <taxon>Bacteria</taxon>
        <taxon>Pseudomonadati</taxon>
        <taxon>Pseudomonadota</taxon>
        <taxon>Gammaproteobacteria</taxon>
        <taxon>Candidatus Competibacteraceae</taxon>
        <taxon>Candidatus Competibacter</taxon>
    </lineage>
</organism>
<dbReference type="SFLD" id="SFLDG00358">
    <property type="entry name" value="Main_(cytGST)"/>
    <property type="match status" value="1"/>
</dbReference>
<dbReference type="SUPFAM" id="SSF47616">
    <property type="entry name" value="GST C-terminal domain-like"/>
    <property type="match status" value="1"/>
</dbReference>
<proteinExistence type="predicted"/>
<dbReference type="Gene3D" id="3.40.30.10">
    <property type="entry name" value="Glutaredoxin"/>
    <property type="match status" value="1"/>
</dbReference>
<dbReference type="InterPro" id="IPR010987">
    <property type="entry name" value="Glutathione-S-Trfase_C-like"/>
</dbReference>
<dbReference type="SFLD" id="SFLDG01150">
    <property type="entry name" value="Main.1:_Beta-like"/>
    <property type="match status" value="1"/>
</dbReference>
<dbReference type="Proteomes" id="UP000035760">
    <property type="component" value="Unassembled WGS sequence"/>
</dbReference>
<dbReference type="PROSITE" id="PS50404">
    <property type="entry name" value="GST_NTER"/>
    <property type="match status" value="1"/>
</dbReference>
<dbReference type="InterPro" id="IPR036282">
    <property type="entry name" value="Glutathione-S-Trfase_C_sf"/>
</dbReference>
<dbReference type="CDD" id="cd03046">
    <property type="entry name" value="GST_N_GTT1_like"/>
    <property type="match status" value="1"/>
</dbReference>
<dbReference type="SFLD" id="SFLDS00019">
    <property type="entry name" value="Glutathione_Transferase_(cytos"/>
    <property type="match status" value="1"/>
</dbReference>
<dbReference type="PANTHER" id="PTHR44051:SF8">
    <property type="entry name" value="GLUTATHIONE S-TRANSFERASE GSTA"/>
    <property type="match status" value="1"/>
</dbReference>
<dbReference type="STRING" id="1400863.BN873_10109"/>
<evidence type="ECO:0000259" key="1">
    <source>
        <dbReference type="PROSITE" id="PS50404"/>
    </source>
</evidence>
<dbReference type="EMBL" id="CBTJ020000001">
    <property type="protein sequence ID" value="CDI00853.1"/>
    <property type="molecule type" value="Genomic_DNA"/>
</dbReference>
<accession>W6MAQ8</accession>
<dbReference type="InterPro" id="IPR040079">
    <property type="entry name" value="Glutathione_S-Trfase"/>
</dbReference>
<dbReference type="InterPro" id="IPR036249">
    <property type="entry name" value="Thioredoxin-like_sf"/>
</dbReference>
<dbReference type="InterPro" id="IPR004045">
    <property type="entry name" value="Glutathione_S-Trfase_N"/>
</dbReference>
<gene>
    <name evidence="3" type="ORF">BN873_10109</name>
</gene>
<dbReference type="Pfam" id="PF02798">
    <property type="entry name" value="GST_N"/>
    <property type="match status" value="1"/>
</dbReference>
<evidence type="ECO:0000313" key="3">
    <source>
        <dbReference type="EMBL" id="CDI00853.1"/>
    </source>
</evidence>
<dbReference type="Pfam" id="PF13410">
    <property type="entry name" value="GST_C_2"/>
    <property type="match status" value="1"/>
</dbReference>